<dbReference type="OrthoDB" id="7263516at2"/>
<sequence>MIIQGYNFFCDLPEDARYVRSPQPDERFIEENMVFILPDRLRKFRRHLWHVRRNPGPVHVYVPLFRVNTVLASEPLPGGYGPPQNVYPFYTHTTRRRGRALDYYVLFIFRDKDSFVRCQSAVELAGPQE</sequence>
<dbReference type="AlphaFoldDB" id="A0A270BTA2"/>
<reference evidence="1 2" key="1">
    <citation type="submission" date="2017-04" db="EMBL/GenBank/DDBJ databases">
        <title>Kefir bacterial isolates.</title>
        <authorList>
            <person name="Kim Y."/>
            <person name="Blasche S."/>
            <person name="Patil K.R."/>
        </authorList>
    </citation>
    <scope>NUCLEOTIDE SEQUENCE [LARGE SCALE GENOMIC DNA]</scope>
    <source>
        <strain evidence="1 2">KR-2</strain>
    </source>
</reference>
<dbReference type="GeneID" id="98302270"/>
<name>A0A270BTA2_9PROT</name>
<keyword evidence="2" id="KW-1185">Reference proteome</keyword>
<dbReference type="Proteomes" id="UP000216033">
    <property type="component" value="Unassembled WGS sequence"/>
</dbReference>
<dbReference type="RefSeq" id="WP_048853652.1">
    <property type="nucleotide sequence ID" value="NZ_BAMZ01000010.1"/>
</dbReference>
<proteinExistence type="predicted"/>
<gene>
    <name evidence="1" type="ORF">B9K05_05320</name>
</gene>
<organism evidence="1 2">
    <name type="scientific">Acetobacter syzygii</name>
    <dbReference type="NCBI Taxonomy" id="146476"/>
    <lineage>
        <taxon>Bacteria</taxon>
        <taxon>Pseudomonadati</taxon>
        <taxon>Pseudomonadota</taxon>
        <taxon>Alphaproteobacteria</taxon>
        <taxon>Acetobacterales</taxon>
        <taxon>Acetobacteraceae</taxon>
        <taxon>Acetobacter</taxon>
    </lineage>
</organism>
<evidence type="ECO:0000313" key="1">
    <source>
        <dbReference type="EMBL" id="PAL27366.1"/>
    </source>
</evidence>
<comment type="caution">
    <text evidence="1">The sequence shown here is derived from an EMBL/GenBank/DDBJ whole genome shotgun (WGS) entry which is preliminary data.</text>
</comment>
<evidence type="ECO:0000313" key="2">
    <source>
        <dbReference type="Proteomes" id="UP000216033"/>
    </source>
</evidence>
<accession>A0A270BTA2</accession>
<dbReference type="EMBL" id="NDFP01000003">
    <property type="protein sequence ID" value="PAL27366.1"/>
    <property type="molecule type" value="Genomic_DNA"/>
</dbReference>
<protein>
    <submittedName>
        <fullName evidence="1">Uncharacterized protein</fullName>
    </submittedName>
</protein>